<dbReference type="STRING" id="1348612.A0A397IW88"/>
<dbReference type="InterPro" id="IPR038511">
    <property type="entry name" value="TAP42/TAP46-like_sf"/>
</dbReference>
<feature type="coiled-coil region" evidence="1">
    <location>
        <begin position="136"/>
        <end position="205"/>
    </location>
</feature>
<dbReference type="EMBL" id="PQFF01000170">
    <property type="protein sequence ID" value="RHZ77344.1"/>
    <property type="molecule type" value="Genomic_DNA"/>
</dbReference>
<dbReference type="Proteomes" id="UP000266861">
    <property type="component" value="Unassembled WGS sequence"/>
</dbReference>
<gene>
    <name evidence="2" type="ORF">Glove_180g132</name>
</gene>
<accession>A0A397IW88</accession>
<evidence type="ECO:0000256" key="1">
    <source>
        <dbReference type="SAM" id="Coils"/>
    </source>
</evidence>
<dbReference type="PANTHER" id="PTHR10933">
    <property type="entry name" value="IMMUNOGLOBULIN-BINDING PROTEIN 1"/>
    <property type="match status" value="1"/>
</dbReference>
<organism evidence="2 3">
    <name type="scientific">Diversispora epigaea</name>
    <dbReference type="NCBI Taxonomy" id="1348612"/>
    <lineage>
        <taxon>Eukaryota</taxon>
        <taxon>Fungi</taxon>
        <taxon>Fungi incertae sedis</taxon>
        <taxon>Mucoromycota</taxon>
        <taxon>Glomeromycotina</taxon>
        <taxon>Glomeromycetes</taxon>
        <taxon>Diversisporales</taxon>
        <taxon>Diversisporaceae</taxon>
        <taxon>Diversispora</taxon>
    </lineage>
</organism>
<evidence type="ECO:0000313" key="3">
    <source>
        <dbReference type="Proteomes" id="UP000266861"/>
    </source>
</evidence>
<keyword evidence="1" id="KW-0175">Coiled coil</keyword>
<protein>
    <recommendedName>
        <fullName evidence="4">TAP42-like protein</fullName>
    </recommendedName>
</protein>
<dbReference type="GO" id="GO:0009966">
    <property type="term" value="P:regulation of signal transduction"/>
    <property type="evidence" value="ECO:0007669"/>
    <property type="project" value="InterPro"/>
</dbReference>
<proteinExistence type="predicted"/>
<comment type="caution">
    <text evidence="2">The sequence shown here is derived from an EMBL/GenBank/DDBJ whole genome shotgun (WGS) entry which is preliminary data.</text>
</comment>
<dbReference type="GO" id="GO:0005829">
    <property type="term" value="C:cytosol"/>
    <property type="evidence" value="ECO:0007669"/>
    <property type="project" value="TreeGrafter"/>
</dbReference>
<name>A0A397IW88_9GLOM</name>
<dbReference type="GO" id="GO:0051721">
    <property type="term" value="F:protein phosphatase 2A binding"/>
    <property type="evidence" value="ECO:0007669"/>
    <property type="project" value="TreeGrafter"/>
</dbReference>
<keyword evidence="3" id="KW-1185">Reference proteome</keyword>
<dbReference type="OrthoDB" id="10261753at2759"/>
<evidence type="ECO:0008006" key="4">
    <source>
        <dbReference type="Google" id="ProtNLM"/>
    </source>
</evidence>
<reference evidence="2 3" key="1">
    <citation type="submission" date="2018-08" db="EMBL/GenBank/DDBJ databases">
        <title>Genome and evolution of the arbuscular mycorrhizal fungus Diversispora epigaea (formerly Glomus versiforme) and its bacterial endosymbionts.</title>
        <authorList>
            <person name="Sun X."/>
            <person name="Fei Z."/>
            <person name="Harrison M."/>
        </authorList>
    </citation>
    <scope>NUCLEOTIDE SEQUENCE [LARGE SCALE GENOMIC DNA]</scope>
    <source>
        <strain evidence="2 3">IT104</strain>
    </source>
</reference>
<evidence type="ECO:0000313" key="2">
    <source>
        <dbReference type="EMBL" id="RHZ77344.1"/>
    </source>
</evidence>
<sequence>MANEESLSGIFRAGQELYKKIENINLTSDTIQQDVNNAILHFSKCAQLVDSLSLFSSNETVDDINTKDLRFLFVDFYLGDLTSKLTNGDRIQTLNTSKRYFEQFLHKVELHEILKEEDRKYMERADVINKDPAKKRQEKIARYKREKETKAKLEKLQQLLSSIKNDNDKEDIDRNYVLTCIDLFIQKSIEQLSSINQEIDLLNNMRKSEDHIKQIGMKENEIVPSTNTIKDGNGPLLSSEGRPLRPFIITSKREEIRQQVFRPGWRLPTMTIDEYLQQEKERGNIISGGGQMPEKKEINDNDEEAIDAETYKLRELDEFKDVNPRGWGNRMGKG</sequence>
<dbReference type="AlphaFoldDB" id="A0A397IW88"/>
<dbReference type="Gene3D" id="1.25.40.540">
    <property type="entry name" value="TAP42-like family"/>
    <property type="match status" value="1"/>
</dbReference>
<dbReference type="PANTHER" id="PTHR10933:SF9">
    <property type="entry name" value="IMMUNOGLOBULIN-BINDING PROTEIN 1"/>
    <property type="match status" value="1"/>
</dbReference>
<dbReference type="InterPro" id="IPR007304">
    <property type="entry name" value="TAP46-like"/>
</dbReference>
<dbReference type="Pfam" id="PF04177">
    <property type="entry name" value="TAP42"/>
    <property type="match status" value="1"/>
</dbReference>
<dbReference type="GO" id="GO:0035303">
    <property type="term" value="P:regulation of dephosphorylation"/>
    <property type="evidence" value="ECO:0007669"/>
    <property type="project" value="TreeGrafter"/>
</dbReference>